<dbReference type="EMBL" id="JACHLI010000036">
    <property type="protein sequence ID" value="MBB4867168.1"/>
    <property type="molecule type" value="Genomic_DNA"/>
</dbReference>
<evidence type="ECO:0000256" key="1">
    <source>
        <dbReference type="ARBA" id="ARBA00008136"/>
    </source>
</evidence>
<comment type="similarity">
    <text evidence="1 8">Belongs to the SOS response-associated peptidase family.</text>
</comment>
<dbReference type="GO" id="GO:0008233">
    <property type="term" value="F:peptidase activity"/>
    <property type="evidence" value="ECO:0007669"/>
    <property type="project" value="UniProtKB-KW"/>
</dbReference>
<dbReference type="GO" id="GO:0106300">
    <property type="term" value="P:protein-DNA covalent cross-linking repair"/>
    <property type="evidence" value="ECO:0007669"/>
    <property type="project" value="InterPro"/>
</dbReference>
<keyword evidence="2 8" id="KW-0645">Protease</keyword>
<evidence type="ECO:0000256" key="8">
    <source>
        <dbReference type="RuleBase" id="RU364100"/>
    </source>
</evidence>
<dbReference type="GO" id="GO:0016829">
    <property type="term" value="F:lyase activity"/>
    <property type="evidence" value="ECO:0007669"/>
    <property type="project" value="UniProtKB-KW"/>
</dbReference>
<gene>
    <name evidence="9" type="ORF">HNP46_006079</name>
</gene>
<evidence type="ECO:0000313" key="9">
    <source>
        <dbReference type="EMBL" id="MBB4867168.1"/>
    </source>
</evidence>
<reference evidence="9 10" key="1">
    <citation type="submission" date="2020-08" db="EMBL/GenBank/DDBJ databases">
        <title>Functional genomics of gut bacteria from endangered species of beetles.</title>
        <authorList>
            <person name="Carlos-Shanley C."/>
        </authorList>
    </citation>
    <scope>NUCLEOTIDE SEQUENCE [LARGE SCALE GENOMIC DNA]</scope>
    <source>
        <strain evidence="9 10">S00179</strain>
    </source>
</reference>
<keyword evidence="6" id="KW-0238">DNA-binding</keyword>
<keyword evidence="5" id="KW-0190">Covalent protein-DNA linkage</keyword>
<dbReference type="GO" id="GO:0003697">
    <property type="term" value="F:single-stranded DNA binding"/>
    <property type="evidence" value="ECO:0007669"/>
    <property type="project" value="InterPro"/>
</dbReference>
<evidence type="ECO:0000256" key="5">
    <source>
        <dbReference type="ARBA" id="ARBA00023124"/>
    </source>
</evidence>
<dbReference type="SUPFAM" id="SSF143081">
    <property type="entry name" value="BB1717-like"/>
    <property type="match status" value="1"/>
</dbReference>
<dbReference type="InterPro" id="IPR036590">
    <property type="entry name" value="SRAP-like"/>
</dbReference>
<evidence type="ECO:0000256" key="2">
    <source>
        <dbReference type="ARBA" id="ARBA00022670"/>
    </source>
</evidence>
<dbReference type="AlphaFoldDB" id="A0A7W7KRV3"/>
<dbReference type="Gene3D" id="3.90.1680.10">
    <property type="entry name" value="SOS response associated peptidase-like"/>
    <property type="match status" value="1"/>
</dbReference>
<dbReference type="Proteomes" id="UP000566995">
    <property type="component" value="Unassembled WGS sequence"/>
</dbReference>
<keyword evidence="4 8" id="KW-0378">Hydrolase</keyword>
<keyword evidence="7" id="KW-0456">Lyase</keyword>
<dbReference type="RefSeq" id="WP_184596425.1">
    <property type="nucleotide sequence ID" value="NZ_JACHLI010000036.1"/>
</dbReference>
<dbReference type="InterPro" id="IPR003738">
    <property type="entry name" value="SRAP"/>
</dbReference>
<keyword evidence="3" id="KW-0227">DNA damage</keyword>
<comment type="caution">
    <text evidence="9">The sequence shown here is derived from an EMBL/GenBank/DDBJ whole genome shotgun (WGS) entry which is preliminary data.</text>
</comment>
<evidence type="ECO:0000256" key="7">
    <source>
        <dbReference type="ARBA" id="ARBA00023239"/>
    </source>
</evidence>
<protein>
    <recommendedName>
        <fullName evidence="8">Abasic site processing protein</fullName>
        <ecNumber evidence="8">3.4.-.-</ecNumber>
    </recommendedName>
</protein>
<evidence type="ECO:0000256" key="6">
    <source>
        <dbReference type="ARBA" id="ARBA00023125"/>
    </source>
</evidence>
<evidence type="ECO:0000256" key="4">
    <source>
        <dbReference type="ARBA" id="ARBA00022801"/>
    </source>
</evidence>
<dbReference type="PANTHER" id="PTHR13604:SF0">
    <property type="entry name" value="ABASIC SITE PROCESSING PROTEIN HMCES"/>
    <property type="match status" value="1"/>
</dbReference>
<organism evidence="9 10">
    <name type="scientific">Pseudomonas nitroreducens</name>
    <dbReference type="NCBI Taxonomy" id="46680"/>
    <lineage>
        <taxon>Bacteria</taxon>
        <taxon>Pseudomonadati</taxon>
        <taxon>Pseudomonadota</taxon>
        <taxon>Gammaproteobacteria</taxon>
        <taxon>Pseudomonadales</taxon>
        <taxon>Pseudomonadaceae</taxon>
        <taxon>Pseudomonas</taxon>
    </lineage>
</organism>
<dbReference type="EC" id="3.4.-.-" evidence="8"/>
<name>A0A7W7KRV3_PSENT</name>
<dbReference type="Pfam" id="PF02586">
    <property type="entry name" value="SRAP"/>
    <property type="match status" value="1"/>
</dbReference>
<proteinExistence type="inferred from homology"/>
<dbReference type="PANTHER" id="PTHR13604">
    <property type="entry name" value="DC12-RELATED"/>
    <property type="match status" value="1"/>
</dbReference>
<dbReference type="GO" id="GO:0006508">
    <property type="term" value="P:proteolysis"/>
    <property type="evidence" value="ECO:0007669"/>
    <property type="project" value="UniProtKB-KW"/>
</dbReference>
<accession>A0A7W7KRV3</accession>
<sequence>MCSHYEAPSHSQLKDAFGLDTPDFKQQVFPLYDAPFIRPGDAPGSMEAALGAFGLIPFWAKEKAFGRRTYNARTETVETKPSYRSAWREARYCIIPAAAIYEPDWRSGKAVPTRISRADGKMMGIAGIWERWRGQDGHDVNSFSMLTINADDHDLMRNYHRPDDEKRMVVILKDSDYHSWLTATPQSAREFFTQFPASDLRAVGEPKQG</sequence>
<evidence type="ECO:0000256" key="3">
    <source>
        <dbReference type="ARBA" id="ARBA00022763"/>
    </source>
</evidence>
<evidence type="ECO:0000313" key="10">
    <source>
        <dbReference type="Proteomes" id="UP000566995"/>
    </source>
</evidence>